<dbReference type="KEGG" id="orm:HTY61_08565"/>
<protein>
    <submittedName>
        <fullName evidence="1">N-formylglutamate amidohydrolase</fullName>
    </submittedName>
</protein>
<dbReference type="InterPro" id="IPR011227">
    <property type="entry name" value="UCP029730"/>
</dbReference>
<reference evidence="1 2" key="1">
    <citation type="submission" date="2020-06" db="EMBL/GenBank/DDBJ databases">
        <title>Oricola thermophila sp. nov. isolated from a tidal sediments.</title>
        <authorList>
            <person name="Kwon K.K."/>
            <person name="Yang S.-H."/>
            <person name="Park M.-J."/>
        </authorList>
    </citation>
    <scope>NUCLEOTIDE SEQUENCE [LARGE SCALE GENOMIC DNA]</scope>
    <source>
        <strain evidence="1 2">MEBiC13590</strain>
    </source>
</reference>
<dbReference type="GO" id="GO:0016787">
    <property type="term" value="F:hydrolase activity"/>
    <property type="evidence" value="ECO:0007669"/>
    <property type="project" value="UniProtKB-KW"/>
</dbReference>
<dbReference type="Pfam" id="PF05013">
    <property type="entry name" value="FGase"/>
    <property type="match status" value="1"/>
</dbReference>
<accession>A0A6N1VC95</accession>
<gene>
    <name evidence="1" type="ORF">HTY61_08565</name>
</gene>
<dbReference type="EMBL" id="CP054836">
    <property type="protein sequence ID" value="QKV18500.1"/>
    <property type="molecule type" value="Genomic_DNA"/>
</dbReference>
<evidence type="ECO:0000313" key="2">
    <source>
        <dbReference type="Proteomes" id="UP000509367"/>
    </source>
</evidence>
<evidence type="ECO:0000313" key="1">
    <source>
        <dbReference type="EMBL" id="QKV18500.1"/>
    </source>
</evidence>
<name>A0A6N1VC95_9HYPH</name>
<keyword evidence="1" id="KW-0378">Hydrolase</keyword>
<dbReference type="Proteomes" id="UP000509367">
    <property type="component" value="Chromosome"/>
</dbReference>
<dbReference type="Gene3D" id="3.40.630.40">
    <property type="entry name" value="Zn-dependent exopeptidases"/>
    <property type="match status" value="1"/>
</dbReference>
<dbReference type="SUPFAM" id="SSF53187">
    <property type="entry name" value="Zn-dependent exopeptidases"/>
    <property type="match status" value="1"/>
</dbReference>
<sequence length="271" mass="29767">MGDEKRNALILAPSEGPAAEVTNPDGPAPLILVCEHASAFIPASLEGLGLRDEDRLSHAAWDIGALAMATRLSELLDAPLVASRVSRLVYDCNRPPEAPDAIPAQSERIEAPANANLSEEARQARVRDIYEPFRALLSRTIAERRHLRPALITIHSFTPLYFGVKREVELGILHDRDDRLARTMMAAAPDFTTLKTALNEPYGPEDGVTHTLKEHALPADLLNVMIEVRNDFVRDEASAQKVAEELAAIIERGLEACDHPVRAEKIERKSG</sequence>
<proteinExistence type="predicted"/>
<keyword evidence="2" id="KW-1185">Reference proteome</keyword>
<dbReference type="AlphaFoldDB" id="A0A6N1VC95"/>
<dbReference type="PIRSF" id="PIRSF029730">
    <property type="entry name" value="UCP029730"/>
    <property type="match status" value="1"/>
</dbReference>
<organism evidence="1 2">
    <name type="scientific">Oricola thermophila</name>
    <dbReference type="NCBI Taxonomy" id="2742145"/>
    <lineage>
        <taxon>Bacteria</taxon>
        <taxon>Pseudomonadati</taxon>
        <taxon>Pseudomonadota</taxon>
        <taxon>Alphaproteobacteria</taxon>
        <taxon>Hyphomicrobiales</taxon>
        <taxon>Ahrensiaceae</taxon>
        <taxon>Oricola</taxon>
    </lineage>
</organism>
<dbReference type="InterPro" id="IPR007709">
    <property type="entry name" value="N-FG_amidohydro"/>
</dbReference>